<comment type="subcellular location">
    <subcellularLocation>
        <location evidence="1">Membrane</location>
        <topology evidence="1">Multi-pass membrane protein</topology>
    </subcellularLocation>
</comment>
<dbReference type="HOGENOM" id="CLU_082099_0_1_6"/>
<evidence type="ECO:0000256" key="2">
    <source>
        <dbReference type="ARBA" id="ARBA00022692"/>
    </source>
</evidence>
<feature type="transmembrane region" description="Helical" evidence="5">
    <location>
        <begin position="6"/>
        <end position="26"/>
    </location>
</feature>
<evidence type="ECO:0000256" key="1">
    <source>
        <dbReference type="ARBA" id="ARBA00004141"/>
    </source>
</evidence>
<evidence type="ECO:0000313" key="6">
    <source>
        <dbReference type="EMBL" id="EAR09997.1"/>
    </source>
</evidence>
<keyword evidence="3 5" id="KW-1133">Transmembrane helix</keyword>
<accession>A4BCR5</accession>
<dbReference type="InterPro" id="IPR007300">
    <property type="entry name" value="CidB/LrgB"/>
</dbReference>
<evidence type="ECO:0000256" key="4">
    <source>
        <dbReference type="ARBA" id="ARBA00023136"/>
    </source>
</evidence>
<evidence type="ECO:0000313" key="7">
    <source>
        <dbReference type="Proteomes" id="UP000005953"/>
    </source>
</evidence>
<evidence type="ECO:0000256" key="5">
    <source>
        <dbReference type="SAM" id="Phobius"/>
    </source>
</evidence>
<dbReference type="RefSeq" id="WP_008045615.1">
    <property type="nucleotide sequence ID" value="NZ_CH724152.1"/>
</dbReference>
<dbReference type="Pfam" id="PF04172">
    <property type="entry name" value="LrgB"/>
    <property type="match status" value="1"/>
</dbReference>
<feature type="transmembrane region" description="Helical" evidence="5">
    <location>
        <begin position="63"/>
        <end position="81"/>
    </location>
</feature>
<feature type="transmembrane region" description="Helical" evidence="5">
    <location>
        <begin position="209"/>
        <end position="232"/>
    </location>
</feature>
<organism evidence="6 7">
    <name type="scientific">Reinekea blandensis MED297</name>
    <dbReference type="NCBI Taxonomy" id="314283"/>
    <lineage>
        <taxon>Bacteria</taxon>
        <taxon>Pseudomonadati</taxon>
        <taxon>Pseudomonadota</taxon>
        <taxon>Gammaproteobacteria</taxon>
        <taxon>Oceanospirillales</taxon>
        <taxon>Saccharospirillaceae</taxon>
        <taxon>Reinekea</taxon>
    </lineage>
</organism>
<reference evidence="6 7" key="1">
    <citation type="submission" date="2006-02" db="EMBL/GenBank/DDBJ databases">
        <authorList>
            <person name="Pinhassi J."/>
            <person name="Pedros-Alio C."/>
            <person name="Ferriera S."/>
            <person name="Johnson J."/>
            <person name="Kravitz S."/>
            <person name="Halpern A."/>
            <person name="Remington K."/>
            <person name="Beeson K."/>
            <person name="Tran B."/>
            <person name="Rogers Y.-H."/>
            <person name="Friedman R."/>
            <person name="Venter J.C."/>
        </authorList>
    </citation>
    <scope>NUCLEOTIDE SEQUENCE [LARGE SCALE GENOMIC DNA]</scope>
    <source>
        <strain evidence="6 7">MED297</strain>
    </source>
</reference>
<dbReference type="OrthoDB" id="9811701at2"/>
<feature type="transmembrane region" description="Helical" evidence="5">
    <location>
        <begin position="149"/>
        <end position="167"/>
    </location>
</feature>
<dbReference type="STRING" id="314283.MED297_07911"/>
<gene>
    <name evidence="6" type="ORF">MED297_07911</name>
</gene>
<keyword evidence="4 5" id="KW-0472">Membrane</keyword>
<dbReference type="EMBL" id="AAOE01000006">
    <property type="protein sequence ID" value="EAR09997.1"/>
    <property type="molecule type" value="Genomic_DNA"/>
</dbReference>
<keyword evidence="7" id="KW-1185">Reference proteome</keyword>
<feature type="transmembrane region" description="Helical" evidence="5">
    <location>
        <begin position="33"/>
        <end position="51"/>
    </location>
</feature>
<name>A4BCR5_9GAMM</name>
<comment type="caution">
    <text evidence="6">The sequence shown here is derived from an EMBL/GenBank/DDBJ whole genome shotgun (WGS) entry which is preliminary data.</text>
</comment>
<evidence type="ECO:0000256" key="3">
    <source>
        <dbReference type="ARBA" id="ARBA00022989"/>
    </source>
</evidence>
<keyword evidence="2 5" id="KW-0812">Transmembrane</keyword>
<dbReference type="GO" id="GO:0016020">
    <property type="term" value="C:membrane"/>
    <property type="evidence" value="ECO:0007669"/>
    <property type="project" value="UniProtKB-SubCell"/>
</dbReference>
<protein>
    <submittedName>
        <fullName evidence="6">LrgB-like protein</fullName>
    </submittedName>
</protein>
<dbReference type="PANTHER" id="PTHR30249">
    <property type="entry name" value="PUTATIVE SEROTONIN TRANSPORTER"/>
    <property type="match status" value="1"/>
</dbReference>
<dbReference type="AlphaFoldDB" id="A4BCR5"/>
<dbReference type="Proteomes" id="UP000005953">
    <property type="component" value="Unassembled WGS sequence"/>
</dbReference>
<feature type="transmembrane region" description="Helical" evidence="5">
    <location>
        <begin position="93"/>
        <end position="116"/>
    </location>
</feature>
<sequence>MTFSIRMLSAIALTMGVYLLAEQLYIRLKRSPLVHPVLVSIFTLMGIMTLLGWDYPTYQQDTAFIHFLLGPATVALAIPLYEQMSLIRKMAFPLLVSCLVGAIIAAFSAALLSAVWTGDSVLSLSLIAKSITTPIAMDISAVSGGSPSLTAGIVLITGAVGCLLIPYTLKLLRVQDDAIHGFVLGLTAHGFGTAQAFEKSVTCGAFAGLAMSLTGVFSAFILPVSPLADWVLQLTR</sequence>
<proteinExistence type="predicted"/>
<dbReference type="PANTHER" id="PTHR30249:SF0">
    <property type="entry name" value="PLASTIDAL GLYCOLATE_GLYCERATE TRANSLOCATOR 1, CHLOROPLASTIC"/>
    <property type="match status" value="1"/>
</dbReference>